<feature type="region of interest" description="Disordered" evidence="2">
    <location>
        <begin position="602"/>
        <end position="624"/>
    </location>
</feature>
<keyword evidence="3" id="KW-1185">Reference proteome</keyword>
<gene>
    <name evidence="4" type="primary">LOC125779722</name>
</gene>
<protein>
    <submittedName>
        <fullName evidence="4">Uncharacterized protein LOC125779722</fullName>
    </submittedName>
</protein>
<feature type="compositionally biased region" description="Basic residues" evidence="2">
    <location>
        <begin position="613"/>
        <end position="624"/>
    </location>
</feature>
<sequence>MFSKRHMRRLIKNEESEFYGMAEDYSEEDAVNCSEFYGMAENNSEEDAMNCSFDNIDAEVEFIEKEESSQKTNCDKLIEKLKMWTARHKVTRSCFDDLLKILQSENISVPTSSKGVLRQATCRLRTVAPGNYLHIGLEKQLRSIAITLSDVDKFEIDVGIDGLPLYKSSNVSLWPILAKLHPKRNTKVMLIGVFEGKQKPADVNNYLHDFAYELKTLTQYGMEVNGRRIKVKVRCFICDAPARAFICQTVGHTSFQGCSKCTQVGKKINNTITYSTLTENLRTDDDFAARNSVGHHKKMEKSCLEEMGVGMVSAFPVEPMHLLDLGVVRKMLKCLINGPNVGYQLTKQQKNMLSKTLISYIPYIPSEFARKPRNLDEIARWKAIEFRQFVLYTGIVALKDIVSDGIYYHFSLLHCAYALLSSQKTYQNNLEEIKQMLNYFVHLFPTFYGEEKVSYNVHSVLHLVDSVQSCARTYKMSYHGLKSFSVKSVVENYENENSCSCKIANLEKKVDEMQQHIEKLTKQVDTTNELLRKLTTVQSTNNALINAMSCRRKSTNKFPLKTDEALKDLDTELEGNKEKYINMDADMPAAPTPTTRSAVNVPRQAAAAVAAPRKPHQRRLGVDQ</sequence>
<dbReference type="Proteomes" id="UP001652620">
    <property type="component" value="Chromosome 6"/>
</dbReference>
<organism evidence="3 4">
    <name type="scientific">Bactrocera dorsalis</name>
    <name type="common">Oriental fruit fly</name>
    <name type="synonym">Dacus dorsalis</name>
    <dbReference type="NCBI Taxonomy" id="27457"/>
    <lineage>
        <taxon>Eukaryota</taxon>
        <taxon>Metazoa</taxon>
        <taxon>Ecdysozoa</taxon>
        <taxon>Arthropoda</taxon>
        <taxon>Hexapoda</taxon>
        <taxon>Insecta</taxon>
        <taxon>Pterygota</taxon>
        <taxon>Neoptera</taxon>
        <taxon>Endopterygota</taxon>
        <taxon>Diptera</taxon>
        <taxon>Brachycera</taxon>
        <taxon>Muscomorpha</taxon>
        <taxon>Tephritoidea</taxon>
        <taxon>Tephritidae</taxon>
        <taxon>Bactrocera</taxon>
        <taxon>Bactrocera</taxon>
    </lineage>
</organism>
<evidence type="ECO:0000256" key="2">
    <source>
        <dbReference type="SAM" id="MobiDB-lite"/>
    </source>
</evidence>
<dbReference type="PANTHER" id="PTHR33053">
    <property type="entry name" value="PROTEIN, PUTATIVE-RELATED"/>
    <property type="match status" value="1"/>
</dbReference>
<keyword evidence="1" id="KW-0175">Coiled coil</keyword>
<evidence type="ECO:0000313" key="4">
    <source>
        <dbReference type="RefSeq" id="XP_049316952.1"/>
    </source>
</evidence>
<reference evidence="4" key="1">
    <citation type="submission" date="2025-08" db="UniProtKB">
        <authorList>
            <consortium name="RefSeq"/>
        </authorList>
    </citation>
    <scope>IDENTIFICATION</scope>
    <source>
        <tissue evidence="4">Adult</tissue>
    </source>
</reference>
<evidence type="ECO:0000256" key="1">
    <source>
        <dbReference type="SAM" id="Coils"/>
    </source>
</evidence>
<feature type="coiled-coil region" evidence="1">
    <location>
        <begin position="503"/>
        <end position="537"/>
    </location>
</feature>
<feature type="compositionally biased region" description="Low complexity" evidence="2">
    <location>
        <begin position="602"/>
        <end position="612"/>
    </location>
</feature>
<accession>A0ABM3K648</accession>
<dbReference type="PANTHER" id="PTHR33053:SF9">
    <property type="entry name" value="AGAP000105-PA"/>
    <property type="match status" value="1"/>
</dbReference>
<dbReference type="GeneID" id="125779722"/>
<name>A0ABM3K648_BACDO</name>
<evidence type="ECO:0000313" key="3">
    <source>
        <dbReference type="Proteomes" id="UP001652620"/>
    </source>
</evidence>
<dbReference type="RefSeq" id="XP_049316952.1">
    <property type="nucleotide sequence ID" value="XM_049460995.1"/>
</dbReference>
<proteinExistence type="predicted"/>